<protein>
    <submittedName>
        <fullName evidence="9">Rod shape-determining protein MreD</fullName>
    </submittedName>
</protein>
<dbReference type="EMBL" id="OBEI01000002">
    <property type="protein sequence ID" value="SNZ07138.1"/>
    <property type="molecule type" value="Genomic_DNA"/>
</dbReference>
<sequence length="149" mass="17254">MRLYFFAFSLFLLQISIITRFFSFEGIIPDFLTIFVIIYSLKNSLKESIKMAVFVGILQDLLSPSGLIFNTLTKLIVVGITFSMKDRFYYSNLVVKGVLIVVITFIDIGIKSSLIFFKTGIFEISYYHLVYLVLNFVIFYLVTFLDEVK</sequence>
<evidence type="ECO:0000256" key="1">
    <source>
        <dbReference type="ARBA" id="ARBA00004651"/>
    </source>
</evidence>
<keyword evidence="4 8" id="KW-0812">Transmembrane</keyword>
<keyword evidence="6 8" id="KW-1133">Transmembrane helix</keyword>
<dbReference type="InterPro" id="IPR007227">
    <property type="entry name" value="Cell_shape_determining_MreD"/>
</dbReference>
<dbReference type="OrthoDB" id="14561at2"/>
<accession>A0A285NCW4</accession>
<comment type="similarity">
    <text evidence="2">Belongs to the MreD family.</text>
</comment>
<gene>
    <name evidence="9" type="ORF">SAMN06265182_0940</name>
</gene>
<feature type="transmembrane region" description="Helical" evidence="8">
    <location>
        <begin position="89"/>
        <end position="106"/>
    </location>
</feature>
<dbReference type="Proteomes" id="UP000219036">
    <property type="component" value="Unassembled WGS sequence"/>
</dbReference>
<feature type="transmembrane region" description="Helical" evidence="8">
    <location>
        <begin position="21"/>
        <end position="41"/>
    </location>
</feature>
<evidence type="ECO:0000256" key="4">
    <source>
        <dbReference type="ARBA" id="ARBA00022692"/>
    </source>
</evidence>
<keyword evidence="5" id="KW-0133">Cell shape</keyword>
<reference evidence="10" key="1">
    <citation type="submission" date="2017-09" db="EMBL/GenBank/DDBJ databases">
        <authorList>
            <person name="Varghese N."/>
            <person name="Submissions S."/>
        </authorList>
    </citation>
    <scope>NUCLEOTIDE SEQUENCE [LARGE SCALE GENOMIC DNA]</scope>
    <source>
        <strain evidence="10">DSM 15103</strain>
    </source>
</reference>
<feature type="transmembrane region" description="Helical" evidence="8">
    <location>
        <begin position="61"/>
        <end position="82"/>
    </location>
</feature>
<evidence type="ECO:0000256" key="2">
    <source>
        <dbReference type="ARBA" id="ARBA00007776"/>
    </source>
</evidence>
<feature type="transmembrane region" description="Helical" evidence="8">
    <location>
        <begin position="126"/>
        <end position="145"/>
    </location>
</feature>
<name>A0A285NCW4_9AQUI</name>
<evidence type="ECO:0000256" key="5">
    <source>
        <dbReference type="ARBA" id="ARBA00022960"/>
    </source>
</evidence>
<dbReference type="AlphaFoldDB" id="A0A285NCW4"/>
<dbReference type="GO" id="GO:0008360">
    <property type="term" value="P:regulation of cell shape"/>
    <property type="evidence" value="ECO:0007669"/>
    <property type="project" value="UniProtKB-KW"/>
</dbReference>
<keyword evidence="3" id="KW-1003">Cell membrane</keyword>
<keyword evidence="7 8" id="KW-0472">Membrane</keyword>
<dbReference type="GO" id="GO:0005886">
    <property type="term" value="C:plasma membrane"/>
    <property type="evidence" value="ECO:0007669"/>
    <property type="project" value="UniProtKB-SubCell"/>
</dbReference>
<dbReference type="NCBIfam" id="TIGR03426">
    <property type="entry name" value="shape_MreD"/>
    <property type="match status" value="1"/>
</dbReference>
<evidence type="ECO:0000313" key="10">
    <source>
        <dbReference type="Proteomes" id="UP000219036"/>
    </source>
</evidence>
<evidence type="ECO:0000313" key="9">
    <source>
        <dbReference type="EMBL" id="SNZ07138.1"/>
    </source>
</evidence>
<evidence type="ECO:0000256" key="3">
    <source>
        <dbReference type="ARBA" id="ARBA00022475"/>
    </source>
</evidence>
<organism evidence="9 10">
    <name type="scientific">Persephonella hydrogeniphila</name>
    <dbReference type="NCBI Taxonomy" id="198703"/>
    <lineage>
        <taxon>Bacteria</taxon>
        <taxon>Pseudomonadati</taxon>
        <taxon>Aquificota</taxon>
        <taxon>Aquificia</taxon>
        <taxon>Aquificales</taxon>
        <taxon>Hydrogenothermaceae</taxon>
        <taxon>Persephonella</taxon>
    </lineage>
</organism>
<evidence type="ECO:0000256" key="8">
    <source>
        <dbReference type="SAM" id="Phobius"/>
    </source>
</evidence>
<proteinExistence type="inferred from homology"/>
<dbReference type="RefSeq" id="WP_097000107.1">
    <property type="nucleotide sequence ID" value="NZ_OBEI01000002.1"/>
</dbReference>
<evidence type="ECO:0000256" key="6">
    <source>
        <dbReference type="ARBA" id="ARBA00022989"/>
    </source>
</evidence>
<evidence type="ECO:0000256" key="7">
    <source>
        <dbReference type="ARBA" id="ARBA00023136"/>
    </source>
</evidence>
<comment type="subcellular location">
    <subcellularLocation>
        <location evidence="1">Cell membrane</location>
        <topology evidence="1">Multi-pass membrane protein</topology>
    </subcellularLocation>
</comment>
<keyword evidence="10" id="KW-1185">Reference proteome</keyword>